<dbReference type="SMART" id="SM00388">
    <property type="entry name" value="HisKA"/>
    <property type="match status" value="1"/>
</dbReference>
<evidence type="ECO:0000256" key="3">
    <source>
        <dbReference type="ARBA" id="ARBA00022553"/>
    </source>
</evidence>
<keyword evidence="9" id="KW-0472">Membrane</keyword>
<keyword evidence="6 11" id="KW-0418">Kinase</keyword>
<dbReference type="SUPFAM" id="SSF47384">
    <property type="entry name" value="Homodimeric domain of signal transducing histidine kinase"/>
    <property type="match status" value="1"/>
</dbReference>
<evidence type="ECO:0000313" key="12">
    <source>
        <dbReference type="Proteomes" id="UP000501926"/>
    </source>
</evidence>
<dbReference type="Proteomes" id="UP000501926">
    <property type="component" value="Chromosome"/>
</dbReference>
<dbReference type="InterPro" id="IPR036097">
    <property type="entry name" value="HisK_dim/P_sf"/>
</dbReference>
<dbReference type="Gene3D" id="3.30.565.10">
    <property type="entry name" value="Histidine kinase-like ATPase, C-terminal domain"/>
    <property type="match status" value="1"/>
</dbReference>
<sequence>MVQYLIGAIASVIIVVPLAYYYYNRGIIRKTKELEKRTIDSERLAFAGTLAGGLAHEIKNPLSTLNIHLQLLKEDLQSIIGASGDDTRKVYRKIEIIQKEALRLEEILNDFLRFAKGQKLELEYCDVNEILDEVINFATPEIKQKNVVVLKSYHPGLPLCYIDSKLIKQAFLNIIINAQQAMEHGGELMIRTSKIKKSVQIDITDTGHGIPNDSLNKIFQVYYSTKTAGTGLGLPTTKRIIEEHRGTISVQSQEGKGTNFTIQLPINLENVSV</sequence>
<organism evidence="11 12">
    <name type="scientific">Kuenenia stuttgartiensis</name>
    <dbReference type="NCBI Taxonomy" id="174633"/>
    <lineage>
        <taxon>Bacteria</taxon>
        <taxon>Pseudomonadati</taxon>
        <taxon>Planctomycetota</taxon>
        <taxon>Candidatus Brocadiia</taxon>
        <taxon>Candidatus Brocadiales</taxon>
        <taxon>Candidatus Brocadiaceae</taxon>
        <taxon>Candidatus Kuenenia</taxon>
    </lineage>
</organism>
<keyword evidence="9" id="KW-0812">Transmembrane</keyword>
<keyword evidence="8" id="KW-0902">Two-component regulatory system</keyword>
<dbReference type="PROSITE" id="PS50109">
    <property type="entry name" value="HIS_KIN"/>
    <property type="match status" value="1"/>
</dbReference>
<comment type="catalytic activity">
    <reaction evidence="1">
        <text>ATP + protein L-histidine = ADP + protein N-phospho-L-histidine.</text>
        <dbReference type="EC" id="2.7.13.3"/>
    </reaction>
</comment>
<accession>A0A6G7GXE5</accession>
<feature type="transmembrane region" description="Helical" evidence="9">
    <location>
        <begin position="6"/>
        <end position="23"/>
    </location>
</feature>
<dbReference type="RefSeq" id="WP_164995645.1">
    <property type="nucleotide sequence ID" value="NZ_CP049055.1"/>
</dbReference>
<keyword evidence="3" id="KW-0597">Phosphoprotein</keyword>
<dbReference type="InterPro" id="IPR004358">
    <property type="entry name" value="Sig_transdc_His_kin-like_C"/>
</dbReference>
<dbReference type="CDD" id="cd00082">
    <property type="entry name" value="HisKA"/>
    <property type="match status" value="1"/>
</dbReference>
<evidence type="ECO:0000256" key="9">
    <source>
        <dbReference type="SAM" id="Phobius"/>
    </source>
</evidence>
<dbReference type="InterPro" id="IPR003594">
    <property type="entry name" value="HATPase_dom"/>
</dbReference>
<proteinExistence type="predicted"/>
<dbReference type="Pfam" id="PF00512">
    <property type="entry name" value="HisKA"/>
    <property type="match status" value="1"/>
</dbReference>
<gene>
    <name evidence="11" type="ORF">KsCSTR_48690</name>
</gene>
<keyword evidence="4 11" id="KW-0808">Transferase</keyword>
<dbReference type="InterPro" id="IPR036890">
    <property type="entry name" value="HATPase_C_sf"/>
</dbReference>
<dbReference type="GO" id="GO:0000155">
    <property type="term" value="F:phosphorelay sensor kinase activity"/>
    <property type="evidence" value="ECO:0007669"/>
    <property type="project" value="InterPro"/>
</dbReference>
<evidence type="ECO:0000256" key="8">
    <source>
        <dbReference type="ARBA" id="ARBA00023012"/>
    </source>
</evidence>
<dbReference type="GO" id="GO:0005524">
    <property type="term" value="F:ATP binding"/>
    <property type="evidence" value="ECO:0007669"/>
    <property type="project" value="UniProtKB-KW"/>
</dbReference>
<dbReference type="InterPro" id="IPR003661">
    <property type="entry name" value="HisK_dim/P_dom"/>
</dbReference>
<keyword evidence="9" id="KW-1133">Transmembrane helix</keyword>
<feature type="domain" description="Histidine kinase" evidence="10">
    <location>
        <begin position="53"/>
        <end position="268"/>
    </location>
</feature>
<dbReference type="PANTHER" id="PTHR43065">
    <property type="entry name" value="SENSOR HISTIDINE KINASE"/>
    <property type="match status" value="1"/>
</dbReference>
<evidence type="ECO:0000313" key="11">
    <source>
        <dbReference type="EMBL" id="QII14246.1"/>
    </source>
</evidence>
<name>A0A6G7GXE5_KUEST</name>
<dbReference type="EC" id="2.7.13.3" evidence="2"/>
<evidence type="ECO:0000256" key="6">
    <source>
        <dbReference type="ARBA" id="ARBA00022777"/>
    </source>
</evidence>
<dbReference type="EMBL" id="CP049055">
    <property type="protein sequence ID" value="QII14246.1"/>
    <property type="molecule type" value="Genomic_DNA"/>
</dbReference>
<dbReference type="PRINTS" id="PR00344">
    <property type="entry name" value="BCTRLSENSOR"/>
</dbReference>
<dbReference type="Gene3D" id="1.10.287.130">
    <property type="match status" value="1"/>
</dbReference>
<dbReference type="PANTHER" id="PTHR43065:SF10">
    <property type="entry name" value="PEROXIDE STRESS-ACTIVATED HISTIDINE KINASE MAK3"/>
    <property type="match status" value="1"/>
</dbReference>
<evidence type="ECO:0000256" key="1">
    <source>
        <dbReference type="ARBA" id="ARBA00000085"/>
    </source>
</evidence>
<dbReference type="SMART" id="SM00387">
    <property type="entry name" value="HATPase_c"/>
    <property type="match status" value="1"/>
</dbReference>
<evidence type="ECO:0000256" key="2">
    <source>
        <dbReference type="ARBA" id="ARBA00012438"/>
    </source>
</evidence>
<evidence type="ECO:0000259" key="10">
    <source>
        <dbReference type="PROSITE" id="PS50109"/>
    </source>
</evidence>
<keyword evidence="5" id="KW-0547">Nucleotide-binding</keyword>
<dbReference type="SUPFAM" id="SSF55874">
    <property type="entry name" value="ATPase domain of HSP90 chaperone/DNA topoisomerase II/histidine kinase"/>
    <property type="match status" value="1"/>
</dbReference>
<evidence type="ECO:0000256" key="4">
    <source>
        <dbReference type="ARBA" id="ARBA00022679"/>
    </source>
</evidence>
<evidence type="ECO:0000256" key="5">
    <source>
        <dbReference type="ARBA" id="ARBA00022741"/>
    </source>
</evidence>
<dbReference type="AlphaFoldDB" id="A0A6G7GXE5"/>
<evidence type="ECO:0000256" key="7">
    <source>
        <dbReference type="ARBA" id="ARBA00022840"/>
    </source>
</evidence>
<protein>
    <recommendedName>
        <fullName evidence="2">histidine kinase</fullName>
        <ecNumber evidence="2">2.7.13.3</ecNumber>
    </recommendedName>
</protein>
<dbReference type="Pfam" id="PF02518">
    <property type="entry name" value="HATPase_c"/>
    <property type="match status" value="1"/>
</dbReference>
<keyword evidence="7" id="KW-0067">ATP-binding</keyword>
<dbReference type="InterPro" id="IPR005467">
    <property type="entry name" value="His_kinase_dom"/>
</dbReference>
<reference evidence="11 12" key="1">
    <citation type="submission" date="2020-02" db="EMBL/GenBank/DDBJ databases">
        <title>Newly sequenced genome of strain CSTR1 showed variability in Candidatus Kuenenia stuttgartiensis genomes.</title>
        <authorList>
            <person name="Ding C."/>
            <person name="Adrian L."/>
        </authorList>
    </citation>
    <scope>NUCLEOTIDE SEQUENCE [LARGE SCALE GENOMIC DNA]</scope>
    <source>
        <strain evidence="11 12">CSTR1</strain>
    </source>
</reference>